<proteinExistence type="predicted"/>
<evidence type="ECO:0000313" key="1">
    <source>
        <dbReference type="EMBL" id="KAE9588874.1"/>
    </source>
</evidence>
<protein>
    <submittedName>
        <fullName evidence="1">Uncharacterized protein</fullName>
    </submittedName>
</protein>
<evidence type="ECO:0000313" key="2">
    <source>
        <dbReference type="Proteomes" id="UP000447434"/>
    </source>
</evidence>
<accession>A0A6A4NMT1</accession>
<comment type="caution">
    <text evidence="1">The sequence shown here is derived from an EMBL/GenBank/DDBJ whole genome shotgun (WGS) entry which is preliminary data.</text>
</comment>
<sequence>MKSGLFLALDFVVIDDSYNGAIGEECRSVPNIGVCNSDTIRQLRMKSIKAMNMLSHKIEIQVCNVRDEGNYYSL</sequence>
<organism evidence="1 2">
    <name type="scientific">Lupinus albus</name>
    <name type="common">White lupine</name>
    <name type="synonym">Lupinus termis</name>
    <dbReference type="NCBI Taxonomy" id="3870"/>
    <lineage>
        <taxon>Eukaryota</taxon>
        <taxon>Viridiplantae</taxon>
        <taxon>Streptophyta</taxon>
        <taxon>Embryophyta</taxon>
        <taxon>Tracheophyta</taxon>
        <taxon>Spermatophyta</taxon>
        <taxon>Magnoliopsida</taxon>
        <taxon>eudicotyledons</taxon>
        <taxon>Gunneridae</taxon>
        <taxon>Pentapetalae</taxon>
        <taxon>rosids</taxon>
        <taxon>fabids</taxon>
        <taxon>Fabales</taxon>
        <taxon>Fabaceae</taxon>
        <taxon>Papilionoideae</taxon>
        <taxon>50 kb inversion clade</taxon>
        <taxon>genistoids sensu lato</taxon>
        <taxon>core genistoids</taxon>
        <taxon>Genisteae</taxon>
        <taxon>Lupinus</taxon>
    </lineage>
</organism>
<reference evidence="2" key="1">
    <citation type="journal article" date="2020" name="Nat. Commun.">
        <title>Genome sequence of the cluster root forming white lupin.</title>
        <authorList>
            <person name="Hufnagel B."/>
            <person name="Marques A."/>
            <person name="Soriano A."/>
            <person name="Marques L."/>
            <person name="Divol F."/>
            <person name="Doumas P."/>
            <person name="Sallet E."/>
            <person name="Mancinotti D."/>
            <person name="Carrere S."/>
            <person name="Marande W."/>
            <person name="Arribat S."/>
            <person name="Keller J."/>
            <person name="Huneau C."/>
            <person name="Blein T."/>
            <person name="Aime D."/>
            <person name="Laguerre M."/>
            <person name="Taylor J."/>
            <person name="Schubert V."/>
            <person name="Nelson M."/>
            <person name="Geu-Flores F."/>
            <person name="Crespi M."/>
            <person name="Gallardo-Guerrero K."/>
            <person name="Delaux P.-M."/>
            <person name="Salse J."/>
            <person name="Berges H."/>
            <person name="Guyot R."/>
            <person name="Gouzy J."/>
            <person name="Peret B."/>
        </authorList>
    </citation>
    <scope>NUCLEOTIDE SEQUENCE [LARGE SCALE GENOMIC DNA]</scope>
    <source>
        <strain evidence="2">cv. Amiga</strain>
    </source>
</reference>
<dbReference type="Proteomes" id="UP000447434">
    <property type="component" value="Chromosome 22"/>
</dbReference>
<dbReference type="AlphaFoldDB" id="A0A6A4NMT1"/>
<dbReference type="EMBL" id="WOCE01000022">
    <property type="protein sequence ID" value="KAE9588874.1"/>
    <property type="molecule type" value="Genomic_DNA"/>
</dbReference>
<name>A0A6A4NMT1_LUPAL</name>
<gene>
    <name evidence="1" type="ORF">Lalb_Chr22g0360211</name>
</gene>
<keyword evidence="2" id="KW-1185">Reference proteome</keyword>